<name>A0A0F2DAE5_STROR</name>
<proteinExistence type="predicted"/>
<dbReference type="Pfam" id="PF09346">
    <property type="entry name" value="SMI1_KNR4"/>
    <property type="match status" value="1"/>
</dbReference>
<dbReference type="InterPro" id="IPR018958">
    <property type="entry name" value="Knr4/Smi1-like_dom"/>
</dbReference>
<evidence type="ECO:0000313" key="2">
    <source>
        <dbReference type="EMBL" id="KJQ70627.1"/>
    </source>
</evidence>
<dbReference type="EMBL" id="JYGR01000005">
    <property type="protein sequence ID" value="KJQ70627.1"/>
    <property type="molecule type" value="Genomic_DNA"/>
</dbReference>
<organism evidence="2 3">
    <name type="scientific">Streptococcus oralis subsp. oralis</name>
    <dbReference type="NCBI Taxonomy" id="1891914"/>
    <lineage>
        <taxon>Bacteria</taxon>
        <taxon>Bacillati</taxon>
        <taxon>Bacillota</taxon>
        <taxon>Bacilli</taxon>
        <taxon>Lactobacillales</taxon>
        <taxon>Streptococcaceae</taxon>
        <taxon>Streptococcus</taxon>
    </lineage>
</organism>
<feature type="domain" description="Knr4/Smi1-like" evidence="1">
    <location>
        <begin position="26"/>
        <end position="141"/>
    </location>
</feature>
<gene>
    <name evidence="2" type="primary">yokJ_1</name>
    <name evidence="2" type="ORF">TZ92_01155</name>
</gene>
<accession>A0A0F2DAE5</accession>
<dbReference type="SUPFAM" id="SSF160631">
    <property type="entry name" value="SMI1/KNR4-like"/>
    <property type="match status" value="1"/>
</dbReference>
<evidence type="ECO:0000313" key="3">
    <source>
        <dbReference type="Proteomes" id="UP000033716"/>
    </source>
</evidence>
<protein>
    <submittedName>
        <fullName evidence="2">Antitoxin YokJ</fullName>
    </submittedName>
</protein>
<dbReference type="PATRIC" id="fig|28037.214.peg.1159"/>
<comment type="caution">
    <text evidence="2">The sequence shown here is derived from an EMBL/GenBank/DDBJ whole genome shotgun (WGS) entry which is preliminary data.</text>
</comment>
<dbReference type="AlphaFoldDB" id="A0A0F2DAE5"/>
<dbReference type="Gene3D" id="3.40.1580.10">
    <property type="entry name" value="SMI1/KNR4-like"/>
    <property type="match status" value="1"/>
</dbReference>
<dbReference type="InterPro" id="IPR037883">
    <property type="entry name" value="Knr4/Smi1-like_sf"/>
</dbReference>
<dbReference type="RefSeq" id="WP_033629659.1">
    <property type="nucleotide sequence ID" value="NZ_JYGO01000002.1"/>
</dbReference>
<reference evidence="2 3" key="1">
    <citation type="submission" date="2015-02" db="EMBL/GenBank/DDBJ databases">
        <title>Evolution of amylase-binding proteins of oral streptococcal species.</title>
        <authorList>
            <person name="Haase E.M."/>
        </authorList>
    </citation>
    <scope>NUCLEOTIDE SEQUENCE [LARGE SCALE GENOMIC DNA]</scope>
    <source>
        <strain evidence="2 3">SK141</strain>
    </source>
</reference>
<evidence type="ECO:0000259" key="1">
    <source>
        <dbReference type="Pfam" id="PF09346"/>
    </source>
</evidence>
<sequence>MKIKELIEKLEQKSSHQFLKAVSKPEFAFSLPKDLEFFYENYEYAILNIDTSCEMRISSLSELQPTNQILYPADDVIWEELADDISNDWFMIASSQELSQFISIDLNKKRFGFCYDSFIETHATPDESPIIAKSFTELLEKLVSNEKEWFWLDSSFQSYGDAYENE</sequence>
<dbReference type="Proteomes" id="UP000033716">
    <property type="component" value="Unassembled WGS sequence"/>
</dbReference>